<organism evidence="2 3">
    <name type="scientific">Favolaschia claudopus</name>
    <dbReference type="NCBI Taxonomy" id="2862362"/>
    <lineage>
        <taxon>Eukaryota</taxon>
        <taxon>Fungi</taxon>
        <taxon>Dikarya</taxon>
        <taxon>Basidiomycota</taxon>
        <taxon>Agaricomycotina</taxon>
        <taxon>Agaricomycetes</taxon>
        <taxon>Agaricomycetidae</taxon>
        <taxon>Agaricales</taxon>
        <taxon>Marasmiineae</taxon>
        <taxon>Mycenaceae</taxon>
        <taxon>Favolaschia</taxon>
    </lineage>
</organism>
<reference evidence="2 3" key="1">
    <citation type="journal article" date="2024" name="J Genomics">
        <title>Draft genome sequencing and assembly of Favolaschia claudopus CIRM-BRFM 2984 isolated from oak limbs.</title>
        <authorList>
            <person name="Navarro D."/>
            <person name="Drula E."/>
            <person name="Chaduli D."/>
            <person name="Cazenave R."/>
            <person name="Ahrendt S."/>
            <person name="Wang J."/>
            <person name="Lipzen A."/>
            <person name="Daum C."/>
            <person name="Barry K."/>
            <person name="Grigoriev I.V."/>
            <person name="Favel A."/>
            <person name="Rosso M.N."/>
            <person name="Martin F."/>
        </authorList>
    </citation>
    <scope>NUCLEOTIDE SEQUENCE [LARGE SCALE GENOMIC DNA]</scope>
    <source>
        <strain evidence="2 3">CIRM-BRFM 2984</strain>
    </source>
</reference>
<accession>A0AAW0CMV9</accession>
<dbReference type="Proteomes" id="UP001362999">
    <property type="component" value="Unassembled WGS sequence"/>
</dbReference>
<dbReference type="Gene3D" id="3.40.50.300">
    <property type="entry name" value="P-loop containing nucleotide triphosphate hydrolases"/>
    <property type="match status" value="1"/>
</dbReference>
<name>A0AAW0CMV9_9AGAR</name>
<dbReference type="InterPro" id="IPR027417">
    <property type="entry name" value="P-loop_NTPase"/>
</dbReference>
<dbReference type="InterPro" id="IPR020864">
    <property type="entry name" value="MACPF"/>
</dbReference>
<evidence type="ECO:0000313" key="3">
    <source>
        <dbReference type="Proteomes" id="UP001362999"/>
    </source>
</evidence>
<dbReference type="EMBL" id="JAWWNJ010000015">
    <property type="protein sequence ID" value="KAK7040494.1"/>
    <property type="molecule type" value="Genomic_DNA"/>
</dbReference>
<evidence type="ECO:0000259" key="1">
    <source>
        <dbReference type="Pfam" id="PF01823"/>
    </source>
</evidence>
<dbReference type="Pfam" id="PF01823">
    <property type="entry name" value="MACPF"/>
    <property type="match status" value="1"/>
</dbReference>
<sequence>MGEQLLSSHNTALELTEGGTLFQGARAAQSTAQLVPGYGSRKRRFLFFAVDSNTSLEEAEQKVLEEMGKHGGIIPDASAIIYMCDEKSLTPGVFLFNNKSTFLGLSWDDLIKKLTVVVTDAAAKQRLERGPAQGMHILDFTTPTLVLSQILAQAGKTEEERRNQIQETYEKAAQAVRRNAKQAVILVVGHTGHGKTKTINRLLGKNLFTLGRTPLGSATKIIQRARVTNTSAELAVEITVAFDDTPPLNDTTYEDREWNASLLSQYKREHFPEIYPNVILLVANWESVSPDAHNDPSHFTSAIGDTIYSLYTSDLVDEQRANIVVVVTKVLSSLHQFDDYKTEKEKSAQWRIEEGRRRGIITDIQRKMFPKSSPWEIVFIENGGSSRDMSSRYPVLPDGLLSHQNLYDAISNTIKRPSSDGSLDLVGIQALQVLTGAAPSDASVETMTLISSLSNVALQNFPVNTRNPIPPPQNGVIRHLATIHLGTTFDNARGLFGCTNVLESTEVIVKPGEGTTDFVPMTGGGSHAGLDHARLRTHYSSDWAFRAAVSAYKNLHCYILHCVSGQIAVQSPQLSRTMQQLVSRLPTPWSREEQSKYSQFFFNYGTHVITQVIMGGTIRIAVDSTSGKKQSIMVFRDGGAAVASDLTNFLERNFCPEIASSLWAEKYEKWRHALETEPVFCPDHESTRYIPIHELSGLTLQQKENLEKGYRYYMASKVKDDRAQASKGSRTLVLKREINMADAAKSHTDGMTQALYRAWQHR</sequence>
<protein>
    <submittedName>
        <fullName evidence="2">Protein hedgehog</fullName>
    </submittedName>
</protein>
<evidence type="ECO:0000313" key="2">
    <source>
        <dbReference type="EMBL" id="KAK7040494.1"/>
    </source>
</evidence>
<feature type="domain" description="MACPF" evidence="1">
    <location>
        <begin position="570"/>
        <end position="622"/>
    </location>
</feature>
<gene>
    <name evidence="2" type="ORF">R3P38DRAFT_3460860</name>
</gene>
<proteinExistence type="predicted"/>
<dbReference type="AlphaFoldDB" id="A0AAW0CMV9"/>
<dbReference type="SUPFAM" id="SSF52540">
    <property type="entry name" value="P-loop containing nucleoside triphosphate hydrolases"/>
    <property type="match status" value="1"/>
</dbReference>
<comment type="caution">
    <text evidence="2">The sequence shown here is derived from an EMBL/GenBank/DDBJ whole genome shotgun (WGS) entry which is preliminary data.</text>
</comment>
<keyword evidence="3" id="KW-1185">Reference proteome</keyword>